<dbReference type="EMBL" id="JACHNX010000028">
    <property type="protein sequence ID" value="MBB4611420.1"/>
    <property type="molecule type" value="Genomic_DNA"/>
</dbReference>
<feature type="transmembrane region" description="Helical" evidence="1">
    <location>
        <begin position="219"/>
        <end position="237"/>
    </location>
</feature>
<accession>A0AA41DB12</accession>
<sequence>MRDDYLASICVVDEKGLAATVPLLVELEAMLSRHFRYFEIVYVVSERLRDRLHTLVGTLAGLPNLRILVTEDSVSFYRQRAIAASEAIGDVVALYDLADVESGELIARMDEAKERNSVLLGWHRSGRVSDPAYHFLSLLSRNKVTARASRTIILSRERLNAILARGHASLDLRFEQRGGPARYSHFALSGTAGRTARLAHRYELLTEILRAGAPRYLKIYAVLGFLAATSAALYGLYAVSVLLTHDQVQEGWFSTAFILAGSMGFISTGMSILSIALAAILERAVGGDDRAIVDEIANISFFDRLTERNVEIGQMRIDPPGPEES</sequence>
<dbReference type="AlphaFoldDB" id="A0AA41DB12"/>
<evidence type="ECO:0000256" key="1">
    <source>
        <dbReference type="SAM" id="Phobius"/>
    </source>
</evidence>
<keyword evidence="1" id="KW-0812">Transmembrane</keyword>
<proteinExistence type="predicted"/>
<evidence type="ECO:0000313" key="5">
    <source>
        <dbReference type="Proteomes" id="UP000704529"/>
    </source>
</evidence>
<dbReference type="RefSeq" id="WP_184106705.1">
    <property type="nucleotide sequence ID" value="NZ_JACHNX010000028.1"/>
</dbReference>
<reference evidence="3" key="2">
    <citation type="submission" date="2021-01" db="EMBL/GenBank/DDBJ databases">
        <title>Genome Sequencing of Type Strains.</title>
        <authorList>
            <person name="Lemaire J.F."/>
            <person name="Inderbitzin P."/>
            <person name="Collins S.B."/>
            <person name="Wespe N."/>
            <person name="Knight-Connoni V."/>
        </authorList>
    </citation>
    <scope>NUCLEOTIDE SEQUENCE</scope>
    <source>
        <strain evidence="3">DSM 14562</strain>
    </source>
</reference>
<evidence type="ECO:0000313" key="4">
    <source>
        <dbReference type="Proteomes" id="UP000584663"/>
    </source>
</evidence>
<feature type="transmembrane region" description="Helical" evidence="1">
    <location>
        <begin position="257"/>
        <end position="281"/>
    </location>
</feature>
<protein>
    <submittedName>
        <fullName evidence="3">Uncharacterized protein</fullName>
    </submittedName>
</protein>
<dbReference type="Proteomes" id="UP000704529">
    <property type="component" value="Unassembled WGS sequence"/>
</dbReference>
<dbReference type="Proteomes" id="UP000584663">
    <property type="component" value="Unassembled WGS sequence"/>
</dbReference>
<organism evidence="3 5">
    <name type="scientific">Sphingomonas yabuuchiae</name>
    <dbReference type="NCBI Taxonomy" id="172044"/>
    <lineage>
        <taxon>Bacteria</taxon>
        <taxon>Pseudomonadati</taxon>
        <taxon>Pseudomonadota</taxon>
        <taxon>Alphaproteobacteria</taxon>
        <taxon>Sphingomonadales</taxon>
        <taxon>Sphingomonadaceae</taxon>
        <taxon>Sphingomonas</taxon>
    </lineage>
</organism>
<comment type="caution">
    <text evidence="3">The sequence shown here is derived from an EMBL/GenBank/DDBJ whole genome shotgun (WGS) entry which is preliminary data.</text>
</comment>
<gene>
    <name evidence="2" type="ORF">GGQ89_003667</name>
    <name evidence="3" type="ORF">JYA60_01995</name>
</gene>
<name>A0AA41DB12_9SPHN</name>
<keyword evidence="1" id="KW-1133">Transmembrane helix</keyword>
<keyword evidence="4" id="KW-1185">Reference proteome</keyword>
<dbReference type="EMBL" id="JAFHKU010000096">
    <property type="protein sequence ID" value="MBN3557006.1"/>
    <property type="molecule type" value="Genomic_DNA"/>
</dbReference>
<keyword evidence="1" id="KW-0472">Membrane</keyword>
<reference evidence="2 4" key="1">
    <citation type="submission" date="2020-08" db="EMBL/GenBank/DDBJ databases">
        <title>Genomic Encyclopedia of Type Strains, Phase IV (KMG-IV): sequencing the most valuable type-strain genomes for metagenomic binning, comparative biology and taxonomic classification.</title>
        <authorList>
            <person name="Goeker M."/>
        </authorList>
    </citation>
    <scope>NUCLEOTIDE SEQUENCE [LARGE SCALE GENOMIC DNA]</scope>
    <source>
        <strain evidence="2 4">DSM 14562</strain>
    </source>
</reference>
<evidence type="ECO:0000313" key="2">
    <source>
        <dbReference type="EMBL" id="MBB4611420.1"/>
    </source>
</evidence>
<evidence type="ECO:0000313" key="3">
    <source>
        <dbReference type="EMBL" id="MBN3557006.1"/>
    </source>
</evidence>